<evidence type="ECO:0000256" key="1">
    <source>
        <dbReference type="SAM" id="MobiDB-lite"/>
    </source>
</evidence>
<evidence type="ECO:0000313" key="3">
    <source>
        <dbReference type="Proteomes" id="UP000799436"/>
    </source>
</evidence>
<keyword evidence="3" id="KW-1185">Reference proteome</keyword>
<accession>A0A6G1L0F6</accession>
<gene>
    <name evidence="2" type="ORF">EJ03DRAFT_279002</name>
</gene>
<sequence>MSFFRPRNIAIAGGLAAAIIFFPRTTSQAPLPNIFETPGVKNIGDAHARGGASNTHTTAVATTRGMTVRQGAHDDTLAKHVQPKGVDTPHFQEKQAEQKVGEPTIVGKAWHKAHYGENNEKGK</sequence>
<dbReference type="EMBL" id="ML995879">
    <property type="protein sequence ID" value="KAF2766019.1"/>
    <property type="molecule type" value="Genomic_DNA"/>
</dbReference>
<proteinExistence type="predicted"/>
<protein>
    <submittedName>
        <fullName evidence="2">Uncharacterized protein</fullName>
    </submittedName>
</protein>
<dbReference type="Proteomes" id="UP000799436">
    <property type="component" value="Unassembled WGS sequence"/>
</dbReference>
<dbReference type="AlphaFoldDB" id="A0A6G1L0F6"/>
<feature type="region of interest" description="Disordered" evidence="1">
    <location>
        <begin position="82"/>
        <end position="105"/>
    </location>
</feature>
<feature type="compositionally biased region" description="Basic and acidic residues" evidence="1">
    <location>
        <begin position="90"/>
        <end position="100"/>
    </location>
</feature>
<evidence type="ECO:0000313" key="2">
    <source>
        <dbReference type="EMBL" id="KAF2766019.1"/>
    </source>
</evidence>
<name>A0A6G1L0F6_9PEZI</name>
<reference evidence="2" key="1">
    <citation type="journal article" date="2020" name="Stud. Mycol.">
        <title>101 Dothideomycetes genomes: a test case for predicting lifestyles and emergence of pathogens.</title>
        <authorList>
            <person name="Haridas S."/>
            <person name="Albert R."/>
            <person name="Binder M."/>
            <person name="Bloem J."/>
            <person name="Labutti K."/>
            <person name="Salamov A."/>
            <person name="Andreopoulos B."/>
            <person name="Baker S."/>
            <person name="Barry K."/>
            <person name="Bills G."/>
            <person name="Bluhm B."/>
            <person name="Cannon C."/>
            <person name="Castanera R."/>
            <person name="Culley D."/>
            <person name="Daum C."/>
            <person name="Ezra D."/>
            <person name="Gonzalez J."/>
            <person name="Henrissat B."/>
            <person name="Kuo A."/>
            <person name="Liang C."/>
            <person name="Lipzen A."/>
            <person name="Lutzoni F."/>
            <person name="Magnuson J."/>
            <person name="Mondo S."/>
            <person name="Nolan M."/>
            <person name="Ohm R."/>
            <person name="Pangilinan J."/>
            <person name="Park H.-J."/>
            <person name="Ramirez L."/>
            <person name="Alfaro M."/>
            <person name="Sun H."/>
            <person name="Tritt A."/>
            <person name="Yoshinaga Y."/>
            <person name="Zwiers L.-H."/>
            <person name="Turgeon B."/>
            <person name="Goodwin S."/>
            <person name="Spatafora J."/>
            <person name="Crous P."/>
            <person name="Grigoriev I."/>
        </authorList>
    </citation>
    <scope>NUCLEOTIDE SEQUENCE</scope>
    <source>
        <strain evidence="2">CBS 116005</strain>
    </source>
</reference>
<dbReference type="OrthoDB" id="5373857at2759"/>
<organism evidence="2 3">
    <name type="scientific">Teratosphaeria nubilosa</name>
    <dbReference type="NCBI Taxonomy" id="161662"/>
    <lineage>
        <taxon>Eukaryota</taxon>
        <taxon>Fungi</taxon>
        <taxon>Dikarya</taxon>
        <taxon>Ascomycota</taxon>
        <taxon>Pezizomycotina</taxon>
        <taxon>Dothideomycetes</taxon>
        <taxon>Dothideomycetidae</taxon>
        <taxon>Mycosphaerellales</taxon>
        <taxon>Teratosphaeriaceae</taxon>
        <taxon>Teratosphaeria</taxon>
    </lineage>
</organism>